<gene>
    <name evidence="2" type="ORF">M408DRAFT_27496</name>
</gene>
<feature type="region of interest" description="Disordered" evidence="1">
    <location>
        <begin position="82"/>
        <end position="103"/>
    </location>
</feature>
<accession>A0A0C3AGW5</accession>
<sequence length="103" mass="11125">MKGPSHRSTDYANVLRTLIKSVKLLQEATESTNLPLPSGPLAGVAIDRLESIKALKANKDVGEELAEKIVHQVGTIYHELARATPTSGDDPSLSRASVTRYTK</sequence>
<protein>
    <submittedName>
        <fullName evidence="2">Uncharacterized protein</fullName>
    </submittedName>
</protein>
<evidence type="ECO:0000256" key="1">
    <source>
        <dbReference type="SAM" id="MobiDB-lite"/>
    </source>
</evidence>
<feature type="compositionally biased region" description="Polar residues" evidence="1">
    <location>
        <begin position="84"/>
        <end position="103"/>
    </location>
</feature>
<dbReference type="EMBL" id="KN824330">
    <property type="protein sequence ID" value="KIM23900.1"/>
    <property type="molecule type" value="Genomic_DNA"/>
</dbReference>
<evidence type="ECO:0000313" key="3">
    <source>
        <dbReference type="Proteomes" id="UP000054097"/>
    </source>
</evidence>
<dbReference type="HOGENOM" id="CLU_2265384_0_0_1"/>
<reference evidence="2 3" key="1">
    <citation type="submission" date="2014-04" db="EMBL/GenBank/DDBJ databases">
        <authorList>
            <consortium name="DOE Joint Genome Institute"/>
            <person name="Kuo A."/>
            <person name="Zuccaro A."/>
            <person name="Kohler A."/>
            <person name="Nagy L.G."/>
            <person name="Floudas D."/>
            <person name="Copeland A."/>
            <person name="Barry K.W."/>
            <person name="Cichocki N."/>
            <person name="Veneault-Fourrey C."/>
            <person name="LaButti K."/>
            <person name="Lindquist E.A."/>
            <person name="Lipzen A."/>
            <person name="Lundell T."/>
            <person name="Morin E."/>
            <person name="Murat C."/>
            <person name="Sun H."/>
            <person name="Tunlid A."/>
            <person name="Henrissat B."/>
            <person name="Grigoriev I.V."/>
            <person name="Hibbett D.S."/>
            <person name="Martin F."/>
            <person name="Nordberg H.P."/>
            <person name="Cantor M.N."/>
            <person name="Hua S.X."/>
        </authorList>
    </citation>
    <scope>NUCLEOTIDE SEQUENCE [LARGE SCALE GENOMIC DNA]</scope>
    <source>
        <strain evidence="2 3">MAFF 305830</strain>
    </source>
</reference>
<name>A0A0C3AGW5_SERVB</name>
<organism evidence="2 3">
    <name type="scientific">Serendipita vermifera MAFF 305830</name>
    <dbReference type="NCBI Taxonomy" id="933852"/>
    <lineage>
        <taxon>Eukaryota</taxon>
        <taxon>Fungi</taxon>
        <taxon>Dikarya</taxon>
        <taxon>Basidiomycota</taxon>
        <taxon>Agaricomycotina</taxon>
        <taxon>Agaricomycetes</taxon>
        <taxon>Sebacinales</taxon>
        <taxon>Serendipitaceae</taxon>
        <taxon>Serendipita</taxon>
    </lineage>
</organism>
<dbReference type="Proteomes" id="UP000054097">
    <property type="component" value="Unassembled WGS sequence"/>
</dbReference>
<keyword evidence="3" id="KW-1185">Reference proteome</keyword>
<proteinExistence type="predicted"/>
<evidence type="ECO:0000313" key="2">
    <source>
        <dbReference type="EMBL" id="KIM23900.1"/>
    </source>
</evidence>
<reference evidence="3" key="2">
    <citation type="submission" date="2015-01" db="EMBL/GenBank/DDBJ databases">
        <title>Evolutionary Origins and Diversification of the Mycorrhizal Mutualists.</title>
        <authorList>
            <consortium name="DOE Joint Genome Institute"/>
            <consortium name="Mycorrhizal Genomics Consortium"/>
            <person name="Kohler A."/>
            <person name="Kuo A."/>
            <person name="Nagy L.G."/>
            <person name="Floudas D."/>
            <person name="Copeland A."/>
            <person name="Barry K.W."/>
            <person name="Cichocki N."/>
            <person name="Veneault-Fourrey C."/>
            <person name="LaButti K."/>
            <person name="Lindquist E.A."/>
            <person name="Lipzen A."/>
            <person name="Lundell T."/>
            <person name="Morin E."/>
            <person name="Murat C."/>
            <person name="Riley R."/>
            <person name="Ohm R."/>
            <person name="Sun H."/>
            <person name="Tunlid A."/>
            <person name="Henrissat B."/>
            <person name="Grigoriev I.V."/>
            <person name="Hibbett D.S."/>
            <person name="Martin F."/>
        </authorList>
    </citation>
    <scope>NUCLEOTIDE SEQUENCE [LARGE SCALE GENOMIC DNA]</scope>
    <source>
        <strain evidence="3">MAFF 305830</strain>
    </source>
</reference>
<dbReference type="AlphaFoldDB" id="A0A0C3AGW5"/>